<gene>
    <name evidence="9 13" type="primary">aroB</name>
    <name evidence="13" type="ORF">H9931_05095</name>
</gene>
<dbReference type="CDD" id="cd08195">
    <property type="entry name" value="DHQS"/>
    <property type="match status" value="1"/>
</dbReference>
<comment type="catalytic activity">
    <reaction evidence="9">
        <text>7-phospho-2-dehydro-3-deoxy-D-arabino-heptonate = 3-dehydroquinate + phosphate</text>
        <dbReference type="Rhea" id="RHEA:21968"/>
        <dbReference type="ChEBI" id="CHEBI:32364"/>
        <dbReference type="ChEBI" id="CHEBI:43474"/>
        <dbReference type="ChEBI" id="CHEBI:58394"/>
        <dbReference type="EC" id="4.2.3.4"/>
    </reaction>
</comment>
<evidence type="ECO:0000256" key="8">
    <source>
        <dbReference type="ARBA" id="ARBA00023285"/>
    </source>
</evidence>
<evidence type="ECO:0000256" key="10">
    <source>
        <dbReference type="NCBIfam" id="TIGR01357"/>
    </source>
</evidence>
<dbReference type="PANTHER" id="PTHR43622:SF1">
    <property type="entry name" value="3-DEHYDROQUINATE SYNTHASE"/>
    <property type="match status" value="1"/>
</dbReference>
<dbReference type="AlphaFoldDB" id="A0A9D2PTN4"/>
<comment type="subcellular location">
    <subcellularLocation>
        <location evidence="9">Cytoplasm</location>
    </subcellularLocation>
</comment>
<keyword evidence="5 9" id="KW-0862">Zinc</keyword>
<reference evidence="13" key="2">
    <citation type="submission" date="2021-04" db="EMBL/GenBank/DDBJ databases">
        <authorList>
            <person name="Gilroy R."/>
        </authorList>
    </citation>
    <scope>NUCLEOTIDE SEQUENCE</scope>
    <source>
        <strain evidence="13">CHK198-12963</strain>
    </source>
</reference>
<keyword evidence="9" id="KW-0057">Aromatic amino acid biosynthesis</keyword>
<evidence type="ECO:0000256" key="2">
    <source>
        <dbReference type="ARBA" id="ARBA00001947"/>
    </source>
</evidence>
<feature type="domain" description="3-dehydroquinate synthase C-terminal" evidence="12">
    <location>
        <begin position="184"/>
        <end position="326"/>
    </location>
</feature>
<dbReference type="GO" id="GO:0003856">
    <property type="term" value="F:3-dehydroquinate synthase activity"/>
    <property type="evidence" value="ECO:0007669"/>
    <property type="project" value="UniProtKB-UniRule"/>
</dbReference>
<comment type="cofactor">
    <cofactor evidence="9">
        <name>Co(2+)</name>
        <dbReference type="ChEBI" id="CHEBI:48828"/>
    </cofactor>
    <cofactor evidence="9">
        <name>Zn(2+)</name>
        <dbReference type="ChEBI" id="CHEBI:29105"/>
    </cofactor>
    <text evidence="9">Binds 1 divalent metal cation per subunit. Can use either Co(2+) or Zn(2+).</text>
</comment>
<organism evidence="13 14">
    <name type="scientific">Candidatus Enterocloster excrementigallinarum</name>
    <dbReference type="NCBI Taxonomy" id="2838558"/>
    <lineage>
        <taxon>Bacteria</taxon>
        <taxon>Bacillati</taxon>
        <taxon>Bacillota</taxon>
        <taxon>Clostridia</taxon>
        <taxon>Lachnospirales</taxon>
        <taxon>Lachnospiraceae</taxon>
        <taxon>Enterocloster</taxon>
    </lineage>
</organism>
<dbReference type="FunFam" id="3.40.50.1970:FF:000007">
    <property type="entry name" value="Pentafunctional AROM polypeptide"/>
    <property type="match status" value="1"/>
</dbReference>
<feature type="binding site" evidence="9">
    <location>
        <position position="187"/>
    </location>
    <ligand>
        <name>Zn(2+)</name>
        <dbReference type="ChEBI" id="CHEBI:29105"/>
    </ligand>
</feature>
<comment type="caution">
    <text evidence="9">Lacks conserved residue(s) required for the propagation of feature annotation.</text>
</comment>
<protein>
    <recommendedName>
        <fullName evidence="9 10">3-dehydroquinate synthase</fullName>
        <shortName evidence="9">DHQS</shortName>
        <ecNumber evidence="9 10">4.2.3.4</ecNumber>
    </recommendedName>
</protein>
<dbReference type="InterPro" id="IPR056179">
    <property type="entry name" value="DHQS_C"/>
</dbReference>
<keyword evidence="6 9" id="KW-0520">NAD</keyword>
<accession>A0A9D2PTN4</accession>
<evidence type="ECO:0000256" key="7">
    <source>
        <dbReference type="ARBA" id="ARBA00023239"/>
    </source>
</evidence>
<feature type="binding site" evidence="9">
    <location>
        <begin position="132"/>
        <end position="133"/>
    </location>
    <ligand>
        <name>NAD(+)</name>
        <dbReference type="ChEBI" id="CHEBI:57540"/>
    </ligand>
</feature>
<comment type="function">
    <text evidence="9">Catalyzes the conversion of 3-deoxy-D-arabino-heptulosonate 7-phosphate (DAHP) to dehydroquinate (DHQ).</text>
</comment>
<dbReference type="GO" id="GO:0046872">
    <property type="term" value="F:metal ion binding"/>
    <property type="evidence" value="ECO:0007669"/>
    <property type="project" value="UniProtKB-KW"/>
</dbReference>
<dbReference type="InterPro" id="IPR030963">
    <property type="entry name" value="DHQ_synth_fam"/>
</dbReference>
<dbReference type="SUPFAM" id="SSF56796">
    <property type="entry name" value="Dehydroquinate synthase-like"/>
    <property type="match status" value="1"/>
</dbReference>
<dbReference type="GO" id="GO:0009423">
    <property type="term" value="P:chorismate biosynthetic process"/>
    <property type="evidence" value="ECO:0007669"/>
    <property type="project" value="UniProtKB-UniRule"/>
</dbReference>
<comment type="similarity">
    <text evidence="9">Belongs to the sugar phosphate cyclases superfamily. Dehydroquinate synthase family.</text>
</comment>
<keyword evidence="7 9" id="KW-0456">Lyase</keyword>
<dbReference type="Gene3D" id="3.40.50.1970">
    <property type="match status" value="1"/>
</dbReference>
<feature type="binding site" evidence="9">
    <location>
        <position position="154"/>
    </location>
    <ligand>
        <name>NAD(+)</name>
        <dbReference type="ChEBI" id="CHEBI:57540"/>
    </ligand>
</feature>
<evidence type="ECO:0000256" key="1">
    <source>
        <dbReference type="ARBA" id="ARBA00001911"/>
    </source>
</evidence>
<name>A0A9D2PTN4_9FIRM</name>
<dbReference type="PIRSF" id="PIRSF001455">
    <property type="entry name" value="DHQ_synth"/>
    <property type="match status" value="1"/>
</dbReference>
<dbReference type="InterPro" id="IPR016037">
    <property type="entry name" value="DHQ_synth_AroB"/>
</dbReference>
<evidence type="ECO:0000256" key="6">
    <source>
        <dbReference type="ARBA" id="ARBA00023027"/>
    </source>
</evidence>
<reference evidence="13" key="1">
    <citation type="journal article" date="2021" name="PeerJ">
        <title>Extensive microbial diversity within the chicken gut microbiome revealed by metagenomics and culture.</title>
        <authorList>
            <person name="Gilroy R."/>
            <person name="Ravi A."/>
            <person name="Getino M."/>
            <person name="Pursley I."/>
            <person name="Horton D.L."/>
            <person name="Alikhan N.F."/>
            <person name="Baker D."/>
            <person name="Gharbi K."/>
            <person name="Hall N."/>
            <person name="Watson M."/>
            <person name="Adriaenssens E.M."/>
            <person name="Foster-Nyarko E."/>
            <person name="Jarju S."/>
            <person name="Secka A."/>
            <person name="Antonio M."/>
            <person name="Oren A."/>
            <person name="Chaudhuri R.R."/>
            <person name="La Ragione R."/>
            <person name="Hildebrand F."/>
            <person name="Pallen M.J."/>
        </authorList>
    </citation>
    <scope>NUCLEOTIDE SEQUENCE</scope>
    <source>
        <strain evidence="13">CHK198-12963</strain>
    </source>
</reference>
<feature type="binding site" evidence="9">
    <location>
        <position position="266"/>
    </location>
    <ligand>
        <name>Zn(2+)</name>
        <dbReference type="ChEBI" id="CHEBI:29105"/>
    </ligand>
</feature>
<evidence type="ECO:0000256" key="5">
    <source>
        <dbReference type="ARBA" id="ARBA00022833"/>
    </source>
</evidence>
<dbReference type="GO" id="GO:0000166">
    <property type="term" value="F:nucleotide binding"/>
    <property type="evidence" value="ECO:0007669"/>
    <property type="project" value="UniProtKB-KW"/>
</dbReference>
<comment type="cofactor">
    <cofactor evidence="1 9">
        <name>NAD(+)</name>
        <dbReference type="ChEBI" id="CHEBI:57540"/>
    </cofactor>
</comment>
<dbReference type="HAMAP" id="MF_00110">
    <property type="entry name" value="DHQ_synthase"/>
    <property type="match status" value="1"/>
</dbReference>
<dbReference type="GO" id="GO:0009073">
    <property type="term" value="P:aromatic amino acid family biosynthetic process"/>
    <property type="evidence" value="ECO:0007669"/>
    <property type="project" value="UniProtKB-KW"/>
</dbReference>
<evidence type="ECO:0000259" key="12">
    <source>
        <dbReference type="Pfam" id="PF24621"/>
    </source>
</evidence>
<keyword evidence="8 9" id="KW-0170">Cobalt</keyword>
<sequence>MADRMTVHKDGRAIYDIVMDRDFKGLPREMERLGAAGRRICVVTDSNVASLYLAEIRQLLEGCGCLVTEFVFPAGEEQKNLDTVRKLYEHLILNHYERRDILAALGGGVVGDLTGFAAATYLRGIDFIQIPTTLLAQVDSSIGGKTGVDFDAYKNMVGAFHMPRLVYTNLATLRTLPPEQFSSGMGEVIKHGLIRNREYYRWLKEHQKEINLRDLEICQTMVLVSNQIKGEVVEKDPTEKGDRALLNFGHTLGHAIEKLKDFTMFHGHCVGLGAIAASEISADRGLISKEEAEDIRRTMEQFGIPASVSGLSREEVIAATKLDKKMEAGVVKFILLKQIGQAFVDRTVTDQEMEAGLESVLEMEEEQRR</sequence>
<keyword evidence="4 9" id="KW-0547">Nucleotide-binding</keyword>
<dbReference type="Gene3D" id="1.20.1090.10">
    <property type="entry name" value="Dehydroquinate synthase-like - alpha domain"/>
    <property type="match status" value="1"/>
</dbReference>
<keyword evidence="9" id="KW-0963">Cytoplasm</keyword>
<dbReference type="EC" id="4.2.3.4" evidence="9 10"/>
<evidence type="ECO:0000256" key="9">
    <source>
        <dbReference type="HAMAP-Rule" id="MF_00110"/>
    </source>
</evidence>
<feature type="binding site" evidence="9">
    <location>
        <position position="145"/>
    </location>
    <ligand>
        <name>NAD(+)</name>
        <dbReference type="ChEBI" id="CHEBI:57540"/>
    </ligand>
</feature>
<dbReference type="InterPro" id="IPR050071">
    <property type="entry name" value="Dehydroquinate_synthase"/>
</dbReference>
<evidence type="ECO:0000313" key="14">
    <source>
        <dbReference type="Proteomes" id="UP000823863"/>
    </source>
</evidence>
<dbReference type="Pfam" id="PF01761">
    <property type="entry name" value="DHQ_synthase"/>
    <property type="match status" value="1"/>
</dbReference>
<evidence type="ECO:0000259" key="11">
    <source>
        <dbReference type="Pfam" id="PF01761"/>
    </source>
</evidence>
<feature type="domain" description="3-dehydroquinate synthase N-terminal" evidence="11">
    <location>
        <begin position="70"/>
        <end position="182"/>
    </location>
</feature>
<proteinExistence type="inferred from homology"/>
<dbReference type="Pfam" id="PF24621">
    <property type="entry name" value="DHQS_C"/>
    <property type="match status" value="1"/>
</dbReference>
<evidence type="ECO:0000313" key="13">
    <source>
        <dbReference type="EMBL" id="HJC66083.1"/>
    </source>
</evidence>
<dbReference type="PANTHER" id="PTHR43622">
    <property type="entry name" value="3-DEHYDROQUINATE SYNTHASE"/>
    <property type="match status" value="1"/>
</dbReference>
<keyword evidence="3 9" id="KW-0479">Metal-binding</keyword>
<dbReference type="GO" id="GO:0005737">
    <property type="term" value="C:cytoplasm"/>
    <property type="evidence" value="ECO:0007669"/>
    <property type="project" value="UniProtKB-SubCell"/>
</dbReference>
<dbReference type="GO" id="GO:0008652">
    <property type="term" value="P:amino acid biosynthetic process"/>
    <property type="evidence" value="ECO:0007669"/>
    <property type="project" value="UniProtKB-KW"/>
</dbReference>
<comment type="pathway">
    <text evidence="9">Metabolic intermediate biosynthesis; chorismate biosynthesis; chorismate from D-erythrose 4-phosphate and phosphoenolpyruvate: step 2/7.</text>
</comment>
<comment type="cofactor">
    <cofactor evidence="2">
        <name>Zn(2+)</name>
        <dbReference type="ChEBI" id="CHEBI:29105"/>
    </cofactor>
</comment>
<evidence type="ECO:0000256" key="3">
    <source>
        <dbReference type="ARBA" id="ARBA00022723"/>
    </source>
</evidence>
<dbReference type="EMBL" id="DWWB01000022">
    <property type="protein sequence ID" value="HJC66083.1"/>
    <property type="molecule type" value="Genomic_DNA"/>
</dbReference>
<feature type="binding site" evidence="9">
    <location>
        <begin position="108"/>
        <end position="112"/>
    </location>
    <ligand>
        <name>NAD(+)</name>
        <dbReference type="ChEBI" id="CHEBI:57540"/>
    </ligand>
</feature>
<comment type="caution">
    <text evidence="13">The sequence shown here is derived from an EMBL/GenBank/DDBJ whole genome shotgun (WGS) entry which is preliminary data.</text>
</comment>
<feature type="binding site" evidence="9">
    <location>
        <begin position="172"/>
        <end position="175"/>
    </location>
    <ligand>
        <name>NAD(+)</name>
        <dbReference type="ChEBI" id="CHEBI:57540"/>
    </ligand>
</feature>
<dbReference type="Proteomes" id="UP000823863">
    <property type="component" value="Unassembled WGS sequence"/>
</dbReference>
<dbReference type="NCBIfam" id="TIGR01357">
    <property type="entry name" value="aroB"/>
    <property type="match status" value="1"/>
</dbReference>
<dbReference type="InterPro" id="IPR030960">
    <property type="entry name" value="DHQS/DOIS_N"/>
</dbReference>
<keyword evidence="9" id="KW-0028">Amino-acid biosynthesis</keyword>
<evidence type="ECO:0000256" key="4">
    <source>
        <dbReference type="ARBA" id="ARBA00022741"/>
    </source>
</evidence>
<feature type="binding site" evidence="9">
    <location>
        <position position="250"/>
    </location>
    <ligand>
        <name>Zn(2+)</name>
        <dbReference type="ChEBI" id="CHEBI:29105"/>
    </ligand>
</feature>